<accession>A0A520MDH7</accession>
<evidence type="ECO:0000313" key="1">
    <source>
        <dbReference type="EMBL" id="RZO19277.1"/>
    </source>
</evidence>
<organism evidence="1 2">
    <name type="scientific">SAR92 clade bacterium</name>
    <dbReference type="NCBI Taxonomy" id="2315479"/>
    <lineage>
        <taxon>Bacteria</taxon>
        <taxon>Pseudomonadati</taxon>
        <taxon>Pseudomonadota</taxon>
        <taxon>Gammaproteobacteria</taxon>
        <taxon>Cellvibrionales</taxon>
        <taxon>Porticoccaceae</taxon>
        <taxon>SAR92 clade</taxon>
    </lineage>
</organism>
<dbReference type="AlphaFoldDB" id="A0A520MDH7"/>
<gene>
    <name evidence="1" type="ORF">EVB03_08340</name>
</gene>
<name>A0A520MDH7_9GAMM</name>
<evidence type="ECO:0000313" key="2">
    <source>
        <dbReference type="Proteomes" id="UP000315889"/>
    </source>
</evidence>
<dbReference type="InterPro" id="IPR007236">
    <property type="entry name" value="SlyX"/>
</dbReference>
<dbReference type="Pfam" id="PF04102">
    <property type="entry name" value="SlyX"/>
    <property type="match status" value="1"/>
</dbReference>
<dbReference type="Proteomes" id="UP000315889">
    <property type="component" value="Unassembled WGS sequence"/>
</dbReference>
<dbReference type="EMBL" id="SHBP01000014">
    <property type="protein sequence ID" value="RZO19277.1"/>
    <property type="molecule type" value="Genomic_DNA"/>
</dbReference>
<proteinExistence type="predicted"/>
<reference evidence="1 2" key="1">
    <citation type="submission" date="2019-02" db="EMBL/GenBank/DDBJ databases">
        <title>Prokaryotic population dynamics and viral predation in marine succession experiment using metagenomics: the confinement effect.</title>
        <authorList>
            <person name="Haro-Moreno J.M."/>
            <person name="Rodriguez-Valera F."/>
            <person name="Lopez-Perez M."/>
        </authorList>
    </citation>
    <scope>NUCLEOTIDE SEQUENCE [LARGE SCALE GENOMIC DNA]</scope>
    <source>
        <strain evidence="1">MED-G170</strain>
    </source>
</reference>
<comment type="caution">
    <text evidence="1">The sequence shown here is derived from an EMBL/GenBank/DDBJ whole genome shotgun (WGS) entry which is preliminary data.</text>
</comment>
<protein>
    <submittedName>
        <fullName evidence="1">SlyX family protein</fullName>
    </submittedName>
</protein>
<sequence length="69" mass="8050">MSEERFQELEEKLAFVEMASTEMGEEIFRQQQEIEALTKAHQTLLRRLESLQDAADQGDGNNVERPPHY</sequence>